<keyword evidence="4" id="KW-0472">Membrane</keyword>
<dbReference type="PANTHER" id="PTHR43280">
    <property type="entry name" value="ARAC-FAMILY TRANSCRIPTIONAL REGULATOR"/>
    <property type="match status" value="1"/>
</dbReference>
<comment type="caution">
    <text evidence="6">The sequence shown here is derived from an EMBL/GenBank/DDBJ whole genome shotgun (WGS) entry which is preliminary data.</text>
</comment>
<dbReference type="PRINTS" id="PR00032">
    <property type="entry name" value="HTHARAC"/>
</dbReference>
<dbReference type="Pfam" id="PF17853">
    <property type="entry name" value="GGDEF_2"/>
    <property type="match status" value="1"/>
</dbReference>
<evidence type="ECO:0000256" key="2">
    <source>
        <dbReference type="ARBA" id="ARBA00023125"/>
    </source>
</evidence>
<dbReference type="AlphaFoldDB" id="A0A329LQB8"/>
<dbReference type="EMBL" id="QMFB01000050">
    <property type="protein sequence ID" value="RAV09400.1"/>
    <property type="molecule type" value="Genomic_DNA"/>
</dbReference>
<evidence type="ECO:0000256" key="1">
    <source>
        <dbReference type="ARBA" id="ARBA00023015"/>
    </source>
</evidence>
<dbReference type="SUPFAM" id="SSF46689">
    <property type="entry name" value="Homeodomain-like"/>
    <property type="match status" value="2"/>
</dbReference>
<keyword evidence="3" id="KW-0804">Transcription</keyword>
<dbReference type="Proteomes" id="UP000250369">
    <property type="component" value="Unassembled WGS sequence"/>
</dbReference>
<gene>
    <name evidence="6" type="ORF">DQG23_39560</name>
</gene>
<dbReference type="InterPro" id="IPR018060">
    <property type="entry name" value="HTH_AraC"/>
</dbReference>
<sequence length="837" mass="95023">MESPNLRVASIPQMGYLIVAVYFGHTIIQIGQNQRKRNFTNPYVIAYKTTDEVTPMRMKWLHNVQTRHFYYKVIAVTLILSLLPMLATGIVYYQNVKSTVQQELRQANGNYLNQTANAMEMMIDQIGNSFRQLTLDGATMRQFEQFPRGAYYEMLTGELKEEDLPALESYLNGKKQALYNMRALKLSNEFIHSVYYFDSAKKLIMTSDLLEYDPDRFYDGGWNRFPSGDPALPMILDMRIAKTAEGGSLNVIPLVYKTSIQGNVLVINLDADKIYESFLRRTGSGTNRPFFVLSSGGKPMLYDSSNPMTVRIGNSPFWQNENGGGPSFFEEEAEGERLFVTWVKSDRLGWTFVFASPLGELYRSVAKAKNMIVLYSCVLAAAACLLALLFARHLYAPIRRMLQFIKSTDDRYASATTGEWQVIRASFEEAFEDRFSLRHRLKESLPAYKETFVRSLLRQHAYGNDYMKERLDYLGFDIELEHLMLMAVMTERADSRQADAESESLNKVRLTDAIGSVLPADWKRIVCEAADGTFVVIVNGRPDELSDLFACADLLIRTIGERLGLGCSIGIGKPCAHASELGRAYAEANEALRYRGIVGTGQVIYIEDVRLEGNTPLHYPSDKEEALNTHIVNGDTDQALRLLDQIVREISREKGRVHVRQIQYALMRLLGSLVATSGRTNIDLSAFAGEKTNVYEALLHQDDLQEAVQWLRRLVATLASGFGTAFREKNNRYVDQAVEIIRSELDKPLSLVQIADRLRLNPSYLSRIFKESTGQSFTDYMTKARMDKGKQLLLETDLKIKEIGERVGYLKSDYFIKLFRECVGMTPGEYRKARSNA</sequence>
<evidence type="ECO:0000256" key="4">
    <source>
        <dbReference type="SAM" id="Phobius"/>
    </source>
</evidence>
<proteinExistence type="predicted"/>
<dbReference type="GO" id="GO:0003700">
    <property type="term" value="F:DNA-binding transcription factor activity"/>
    <property type="evidence" value="ECO:0007669"/>
    <property type="project" value="InterPro"/>
</dbReference>
<dbReference type="InterPro" id="IPR009057">
    <property type="entry name" value="Homeodomain-like_sf"/>
</dbReference>
<dbReference type="PANTHER" id="PTHR43280:SF2">
    <property type="entry name" value="HTH-TYPE TRANSCRIPTIONAL REGULATOR EXSA"/>
    <property type="match status" value="1"/>
</dbReference>
<dbReference type="InterPro" id="IPR020449">
    <property type="entry name" value="Tscrpt_reg_AraC-type_HTH"/>
</dbReference>
<evidence type="ECO:0000313" key="7">
    <source>
        <dbReference type="Proteomes" id="UP000250369"/>
    </source>
</evidence>
<keyword evidence="1" id="KW-0805">Transcription regulation</keyword>
<name>A0A329LQB8_9BACL</name>
<keyword evidence="4" id="KW-1133">Transmembrane helix</keyword>
<evidence type="ECO:0000256" key="3">
    <source>
        <dbReference type="ARBA" id="ARBA00023163"/>
    </source>
</evidence>
<organism evidence="6 7">
    <name type="scientific">Paenibacillus contaminans</name>
    <dbReference type="NCBI Taxonomy" id="450362"/>
    <lineage>
        <taxon>Bacteria</taxon>
        <taxon>Bacillati</taxon>
        <taxon>Bacillota</taxon>
        <taxon>Bacilli</taxon>
        <taxon>Bacillales</taxon>
        <taxon>Paenibacillaceae</taxon>
        <taxon>Paenibacillus</taxon>
    </lineage>
</organism>
<dbReference type="InterPro" id="IPR041522">
    <property type="entry name" value="CdaR_GGDEF"/>
</dbReference>
<feature type="transmembrane region" description="Helical" evidence="4">
    <location>
        <begin position="372"/>
        <end position="391"/>
    </location>
</feature>
<dbReference type="Pfam" id="PF12833">
    <property type="entry name" value="HTH_18"/>
    <property type="match status" value="1"/>
</dbReference>
<keyword evidence="4" id="KW-0812">Transmembrane</keyword>
<feature type="transmembrane region" description="Helical" evidence="4">
    <location>
        <begin position="6"/>
        <end position="28"/>
    </location>
</feature>
<keyword evidence="7" id="KW-1185">Reference proteome</keyword>
<keyword evidence="2" id="KW-0238">DNA-binding</keyword>
<dbReference type="SMART" id="SM00342">
    <property type="entry name" value="HTH_ARAC"/>
    <property type="match status" value="1"/>
</dbReference>
<dbReference type="PROSITE" id="PS00041">
    <property type="entry name" value="HTH_ARAC_FAMILY_1"/>
    <property type="match status" value="1"/>
</dbReference>
<evidence type="ECO:0000313" key="6">
    <source>
        <dbReference type="EMBL" id="RAV09400.1"/>
    </source>
</evidence>
<accession>A0A329LQB8</accession>
<dbReference type="Gene3D" id="1.10.10.60">
    <property type="entry name" value="Homeodomain-like"/>
    <property type="match status" value="2"/>
</dbReference>
<reference evidence="6 7" key="1">
    <citation type="journal article" date="2009" name="Int. J. Syst. Evol. Microbiol.">
        <title>Paenibacillus contaminans sp. nov., isolated from a contaminated laboratory plate.</title>
        <authorList>
            <person name="Chou J.H."/>
            <person name="Lee J.H."/>
            <person name="Lin M.C."/>
            <person name="Chang P.S."/>
            <person name="Arun A.B."/>
            <person name="Young C.C."/>
            <person name="Chen W.M."/>
        </authorList>
    </citation>
    <scope>NUCLEOTIDE SEQUENCE [LARGE SCALE GENOMIC DNA]</scope>
    <source>
        <strain evidence="6 7">CKOBP-6</strain>
    </source>
</reference>
<dbReference type="PROSITE" id="PS01124">
    <property type="entry name" value="HTH_ARAC_FAMILY_2"/>
    <property type="match status" value="1"/>
</dbReference>
<feature type="transmembrane region" description="Helical" evidence="4">
    <location>
        <begin position="69"/>
        <end position="93"/>
    </location>
</feature>
<protein>
    <recommendedName>
        <fullName evidence="5">HTH araC/xylS-type domain-containing protein</fullName>
    </recommendedName>
</protein>
<dbReference type="InterPro" id="IPR018062">
    <property type="entry name" value="HTH_AraC-typ_CS"/>
</dbReference>
<feature type="domain" description="HTH araC/xylS-type" evidence="5">
    <location>
        <begin position="735"/>
        <end position="833"/>
    </location>
</feature>
<dbReference type="GO" id="GO:0043565">
    <property type="term" value="F:sequence-specific DNA binding"/>
    <property type="evidence" value="ECO:0007669"/>
    <property type="project" value="InterPro"/>
</dbReference>
<evidence type="ECO:0000259" key="5">
    <source>
        <dbReference type="PROSITE" id="PS01124"/>
    </source>
</evidence>